<dbReference type="AlphaFoldDB" id="A0A2P2L5B7"/>
<evidence type="ECO:0000313" key="2">
    <source>
        <dbReference type="EMBL" id="MBX13145.1"/>
    </source>
</evidence>
<reference evidence="2" key="1">
    <citation type="submission" date="2018-02" db="EMBL/GenBank/DDBJ databases">
        <title>Rhizophora mucronata_Transcriptome.</title>
        <authorList>
            <person name="Meera S.P."/>
            <person name="Sreeshan A."/>
            <person name="Augustine A."/>
        </authorList>
    </citation>
    <scope>NUCLEOTIDE SEQUENCE</scope>
    <source>
        <tissue evidence="2">Leaf</tissue>
    </source>
</reference>
<protein>
    <submittedName>
        <fullName evidence="2">Uncharacterized protein MANES_16G095100</fullName>
    </submittedName>
</protein>
<sequence>MARVPKAQTGSSSKLFCHQEGQLQTYR</sequence>
<dbReference type="EMBL" id="GGEC01032661">
    <property type="protein sequence ID" value="MBX13145.1"/>
    <property type="molecule type" value="Transcribed_RNA"/>
</dbReference>
<name>A0A2P2L5B7_RHIMU</name>
<proteinExistence type="predicted"/>
<feature type="region of interest" description="Disordered" evidence="1">
    <location>
        <begin position="1"/>
        <end position="27"/>
    </location>
</feature>
<organism evidence="2">
    <name type="scientific">Rhizophora mucronata</name>
    <name type="common">Asiatic mangrove</name>
    <dbReference type="NCBI Taxonomy" id="61149"/>
    <lineage>
        <taxon>Eukaryota</taxon>
        <taxon>Viridiplantae</taxon>
        <taxon>Streptophyta</taxon>
        <taxon>Embryophyta</taxon>
        <taxon>Tracheophyta</taxon>
        <taxon>Spermatophyta</taxon>
        <taxon>Magnoliopsida</taxon>
        <taxon>eudicotyledons</taxon>
        <taxon>Gunneridae</taxon>
        <taxon>Pentapetalae</taxon>
        <taxon>rosids</taxon>
        <taxon>fabids</taxon>
        <taxon>Malpighiales</taxon>
        <taxon>Rhizophoraceae</taxon>
        <taxon>Rhizophora</taxon>
    </lineage>
</organism>
<accession>A0A2P2L5B7</accession>
<evidence type="ECO:0000256" key="1">
    <source>
        <dbReference type="SAM" id="MobiDB-lite"/>
    </source>
</evidence>